<proteinExistence type="inferred from homology"/>
<gene>
    <name evidence="3" type="ORF">HNQ51_000113</name>
</gene>
<comment type="caution">
    <text evidence="3">The sequence shown here is derived from an EMBL/GenBank/DDBJ whole genome shotgun (WGS) entry which is preliminary data.</text>
</comment>
<accession>A0A840S2K0</accession>
<dbReference type="OrthoDB" id="8981785at2"/>
<sequence length="406" mass="42860">MAASLVGSVALCAGQDVERREFDLRAVPLGQVVTLYFSEVSKRAHVICPDVLADSRAVSIRAQGRTLDAAMLVGLLGANGYEVRSVDGVDIVCKKAELRPEADAEPLVYRPRYRDAAYLVDLVSPLVKGTFANKRVSAGALAVGKPDDKGSSASASTTTLRPGGGDDFILFVGAERERAKLQGLLGQLDTPAGEVLVKGYLYEVGSNEAEGSALSMILRALSGRVEVSVGSAGSQGSALKVRTPSLDFVASILNSDARFKIVTSPFTRVRSGGSARLQVGQDVPVLGAIVSNANGQTQQSVDYKQSGVIIEVAPNVRGSVTDLDLVQTVSDFVSTETGLSNTPTLNKREIRTALSVEDGELLVIGGLNGSKVENGRAQLPWFGFNLSKARASRTTELVLVLEVKRL</sequence>
<feature type="domain" description="Type II/III secretion system secretin-like" evidence="2">
    <location>
        <begin position="253"/>
        <end position="383"/>
    </location>
</feature>
<dbReference type="GO" id="GO:0015627">
    <property type="term" value="C:type II protein secretion system complex"/>
    <property type="evidence" value="ECO:0007669"/>
    <property type="project" value="TreeGrafter"/>
</dbReference>
<comment type="similarity">
    <text evidence="1">Belongs to the bacterial secretin family.</text>
</comment>
<protein>
    <submittedName>
        <fullName evidence="3">Type II secretory pathway component GspD/PulD (Secretin)</fullName>
    </submittedName>
</protein>
<dbReference type="PANTHER" id="PTHR30332">
    <property type="entry name" value="PROBABLE GENERAL SECRETION PATHWAY PROTEIN D"/>
    <property type="match status" value="1"/>
</dbReference>
<dbReference type="EMBL" id="JACHHO010000001">
    <property type="protein sequence ID" value="MBB5202820.1"/>
    <property type="molecule type" value="Genomic_DNA"/>
</dbReference>
<evidence type="ECO:0000313" key="4">
    <source>
        <dbReference type="Proteomes" id="UP000554837"/>
    </source>
</evidence>
<dbReference type="AlphaFoldDB" id="A0A840S2K0"/>
<evidence type="ECO:0000259" key="2">
    <source>
        <dbReference type="Pfam" id="PF00263"/>
    </source>
</evidence>
<evidence type="ECO:0000313" key="3">
    <source>
        <dbReference type="EMBL" id="MBB5202820.1"/>
    </source>
</evidence>
<reference evidence="3 4" key="1">
    <citation type="submission" date="2020-08" db="EMBL/GenBank/DDBJ databases">
        <title>Genomic Encyclopedia of Type Strains, Phase IV (KMG-IV): sequencing the most valuable type-strain genomes for metagenomic binning, comparative biology and taxonomic classification.</title>
        <authorList>
            <person name="Goeker M."/>
        </authorList>
    </citation>
    <scope>NUCLEOTIDE SEQUENCE [LARGE SCALE GENOMIC DNA]</scope>
    <source>
        <strain evidence="3 4">DSM 23958</strain>
    </source>
</reference>
<evidence type="ECO:0000256" key="1">
    <source>
        <dbReference type="RuleBase" id="RU004003"/>
    </source>
</evidence>
<dbReference type="RefSeq" id="WP_138858083.1">
    <property type="nucleotide sequence ID" value="NZ_CP040709.1"/>
</dbReference>
<organism evidence="3 4">
    <name type="scientific">Inhella inkyongensis</name>
    <dbReference type="NCBI Taxonomy" id="392593"/>
    <lineage>
        <taxon>Bacteria</taxon>
        <taxon>Pseudomonadati</taxon>
        <taxon>Pseudomonadota</taxon>
        <taxon>Betaproteobacteria</taxon>
        <taxon>Burkholderiales</taxon>
        <taxon>Sphaerotilaceae</taxon>
        <taxon>Inhella</taxon>
    </lineage>
</organism>
<name>A0A840S2K0_9BURK</name>
<dbReference type="Proteomes" id="UP000554837">
    <property type="component" value="Unassembled WGS sequence"/>
</dbReference>
<dbReference type="Pfam" id="PF00263">
    <property type="entry name" value="Secretin"/>
    <property type="match status" value="1"/>
</dbReference>
<dbReference type="InterPro" id="IPR004846">
    <property type="entry name" value="T2SS/T3SS_dom"/>
</dbReference>
<dbReference type="PRINTS" id="PR01032">
    <property type="entry name" value="PHAGEIV"/>
</dbReference>
<dbReference type="GO" id="GO:0009306">
    <property type="term" value="P:protein secretion"/>
    <property type="evidence" value="ECO:0007669"/>
    <property type="project" value="InterPro"/>
</dbReference>
<dbReference type="InterPro" id="IPR050810">
    <property type="entry name" value="Bact_Secretion_Sys_Channel"/>
</dbReference>
<keyword evidence="4" id="KW-1185">Reference proteome</keyword>
<dbReference type="PANTHER" id="PTHR30332:SF17">
    <property type="entry name" value="TYPE IV PILIATION SYSTEM PROTEIN DR_0774-RELATED"/>
    <property type="match status" value="1"/>
</dbReference>